<reference evidence="1" key="1">
    <citation type="journal article" date="2019" name="Sci. Rep.">
        <title>Draft genome of Tanacetum cinerariifolium, the natural source of mosquito coil.</title>
        <authorList>
            <person name="Yamashiro T."/>
            <person name="Shiraishi A."/>
            <person name="Satake H."/>
            <person name="Nakayama K."/>
        </authorList>
    </citation>
    <scope>NUCLEOTIDE SEQUENCE</scope>
</reference>
<sequence>MAFVSSPSTNSTNEVHTAYGVSTAGAQSKTASTQLALLSMRDRYRDSSRRTVHVEEIPPKAMVAIDGVGFDWSYMAKNEVPTNMALIAFSDSE</sequence>
<proteinExistence type="predicted"/>
<comment type="caution">
    <text evidence="1">The sequence shown here is derived from an EMBL/GenBank/DDBJ whole genome shotgun (WGS) entry which is preliminary data.</text>
</comment>
<gene>
    <name evidence="1" type="ORF">Tci_852799</name>
</gene>
<evidence type="ECO:0000313" key="1">
    <source>
        <dbReference type="EMBL" id="GFC80829.1"/>
    </source>
</evidence>
<name>A0A699R0D8_TANCI</name>
<dbReference type="EMBL" id="BKCJ011076930">
    <property type="protein sequence ID" value="GFC80829.1"/>
    <property type="molecule type" value="Genomic_DNA"/>
</dbReference>
<dbReference type="AlphaFoldDB" id="A0A699R0D8"/>
<organism evidence="1">
    <name type="scientific">Tanacetum cinerariifolium</name>
    <name type="common">Dalmatian daisy</name>
    <name type="synonym">Chrysanthemum cinerariifolium</name>
    <dbReference type="NCBI Taxonomy" id="118510"/>
    <lineage>
        <taxon>Eukaryota</taxon>
        <taxon>Viridiplantae</taxon>
        <taxon>Streptophyta</taxon>
        <taxon>Embryophyta</taxon>
        <taxon>Tracheophyta</taxon>
        <taxon>Spermatophyta</taxon>
        <taxon>Magnoliopsida</taxon>
        <taxon>eudicotyledons</taxon>
        <taxon>Gunneridae</taxon>
        <taxon>Pentapetalae</taxon>
        <taxon>asterids</taxon>
        <taxon>campanulids</taxon>
        <taxon>Asterales</taxon>
        <taxon>Asteraceae</taxon>
        <taxon>Asteroideae</taxon>
        <taxon>Anthemideae</taxon>
        <taxon>Anthemidinae</taxon>
        <taxon>Tanacetum</taxon>
    </lineage>
</organism>
<accession>A0A699R0D8</accession>
<protein>
    <submittedName>
        <fullName evidence="1">Uncharacterized protein</fullName>
    </submittedName>
</protein>
<feature type="non-terminal residue" evidence="1">
    <location>
        <position position="93"/>
    </location>
</feature>